<keyword evidence="1" id="KW-1133">Transmembrane helix</keyword>
<evidence type="ECO:0000313" key="2">
    <source>
        <dbReference type="EMBL" id="AFA39455.1"/>
    </source>
</evidence>
<dbReference type="KEGG" id="pog:Pogu_1428"/>
<accession>H6QAH5</accession>
<keyword evidence="1" id="KW-0812">Transmembrane</keyword>
<name>H6QAH5_PYROT</name>
<proteinExistence type="predicted"/>
<sequence length="542" mass="59577">MRFLLLLLLSPLALSLAISPTPGIHVEITNKTTLTYTTDIVITLKVNNTQLSLTYGVDIYTIAVLNYQFKCAVSGNKSIVYVLQAPSATRTLSLADETRDLCLGEETYIAYLNTTFVLLSRDGRYVTSYNLDVAKAARERGVELRYTPEWRSLYFQVTTSYVDRCNWVQYDIKERYGGDIGIIKVLSHDCFNRSKAVRVAYQPYYHYMVKYIKAEVTLEIGNATIVKDISGGGEVIVPGPYGLYGPVTNLTIRLTGPQNSYAIDILNTTGPIVLVPPAVERRGLSGVIAEMRLEQPFLVYSILLNDTVAPEGLSIELQPPVPYAYAEVTKPNMLTLYLVPTQPQSVNFTLRYVGPGVVKEGNVRLTPIPAAPIQLSKQFPLAKATYYPITAAQPQPLVRINIANIKGSIAAYIEVEAAVTPRDALAPVVIYIATFTNKSGVLTPTSPRLYNSTNSGIYRGYPNKTLVLRWTTPLPPGDYQEVVVIIYGENVAKLDIKSGSVYLLTYTQTGAQMSPPPQYGVVAPIIATVAVAAVLIVAIKRL</sequence>
<evidence type="ECO:0000256" key="1">
    <source>
        <dbReference type="SAM" id="Phobius"/>
    </source>
</evidence>
<dbReference type="EMBL" id="CP003316">
    <property type="protein sequence ID" value="AFA39455.1"/>
    <property type="molecule type" value="Genomic_DNA"/>
</dbReference>
<gene>
    <name evidence="2" type="ordered locus">Pogu_1428</name>
</gene>
<dbReference type="STRING" id="698757.Pogu_1428"/>
<dbReference type="eggNOG" id="arCOG11620">
    <property type="taxonomic scope" value="Archaea"/>
</dbReference>
<feature type="transmembrane region" description="Helical" evidence="1">
    <location>
        <begin position="519"/>
        <end position="539"/>
    </location>
</feature>
<dbReference type="Proteomes" id="UP000009062">
    <property type="component" value="Chromosome"/>
</dbReference>
<organism evidence="2 3">
    <name type="scientific">Pyrobaculum oguniense (strain DSM 13380 / JCM 10595 / TE7)</name>
    <dbReference type="NCBI Taxonomy" id="698757"/>
    <lineage>
        <taxon>Archaea</taxon>
        <taxon>Thermoproteota</taxon>
        <taxon>Thermoprotei</taxon>
        <taxon>Thermoproteales</taxon>
        <taxon>Thermoproteaceae</taxon>
        <taxon>Pyrobaculum</taxon>
    </lineage>
</organism>
<keyword evidence="3" id="KW-1185">Reference proteome</keyword>
<dbReference type="HOGENOM" id="CLU_496633_0_0_2"/>
<reference evidence="2 3" key="1">
    <citation type="journal article" date="2012" name="Stand. Genomic Sci.">
        <title>Complete genome sequence of Pyrobaculum oguniense.</title>
        <authorList>
            <person name="Bernick D.L."/>
            <person name="Karplus K."/>
            <person name="Lui L.M."/>
            <person name="Coker J.K."/>
            <person name="Murphy J.N."/>
            <person name="Chan P.P."/>
            <person name="Cozen A.E."/>
            <person name="Lowe T.M."/>
        </authorList>
    </citation>
    <scope>NUCLEOTIDE SEQUENCE [LARGE SCALE GENOMIC DNA]</scope>
    <source>
        <strain evidence="2 3">TE7</strain>
    </source>
</reference>
<protein>
    <submittedName>
        <fullName evidence="2">Uncharacterized protein</fullName>
    </submittedName>
</protein>
<dbReference type="AlphaFoldDB" id="H6QAH5"/>
<evidence type="ECO:0000313" key="3">
    <source>
        <dbReference type="Proteomes" id="UP000009062"/>
    </source>
</evidence>
<keyword evidence="1" id="KW-0472">Membrane</keyword>